<proteinExistence type="predicted"/>
<feature type="region of interest" description="Disordered" evidence="1">
    <location>
        <begin position="255"/>
        <end position="293"/>
    </location>
</feature>
<evidence type="ECO:0000313" key="2">
    <source>
        <dbReference type="EMBL" id="QHT92834.1"/>
    </source>
</evidence>
<reference evidence="2" key="1">
    <citation type="journal article" date="2020" name="Nature">
        <title>Giant virus diversity and host interactions through global metagenomics.</title>
        <authorList>
            <person name="Schulz F."/>
            <person name="Roux S."/>
            <person name="Paez-Espino D."/>
            <person name="Jungbluth S."/>
            <person name="Walsh D.A."/>
            <person name="Denef V.J."/>
            <person name="McMahon K.D."/>
            <person name="Konstantinidis K.T."/>
            <person name="Eloe-Fadrosh E.A."/>
            <person name="Kyrpides N.C."/>
            <person name="Woyke T."/>
        </authorList>
    </citation>
    <scope>NUCLEOTIDE SEQUENCE</scope>
    <source>
        <strain evidence="2">GVMAG-M-3300023184-89</strain>
    </source>
</reference>
<evidence type="ECO:0000256" key="1">
    <source>
        <dbReference type="SAM" id="MobiDB-lite"/>
    </source>
</evidence>
<organism evidence="2">
    <name type="scientific">viral metagenome</name>
    <dbReference type="NCBI Taxonomy" id="1070528"/>
    <lineage>
        <taxon>unclassified sequences</taxon>
        <taxon>metagenomes</taxon>
        <taxon>organismal metagenomes</taxon>
    </lineage>
</organism>
<name>A0A6C0II61_9ZZZZ</name>
<accession>A0A6C0II61</accession>
<sequence>MAELAIPLLALGSMYVMSNQDKKKKEGYANMNNSNMNYTNMTGVNNALPYVNPQQPAINYPVTMPVTDANVQKYPKSTQPMDKYFSTNNYAKVEVKNATQYGVGGSVQQNYSLTGKPFEIDNFKHNNMVPFFGARVKGATANRDVSEGLLDNIMGVGSQQFKKQEQAPLFEPQSNLQYANGSPNMSDFMQSRVVPGSNMSNVKPWEEIRVAPALNKGYNAEGGNGFNSGLEARDYWLPKTVNELRVDTNPKMTFSLQGHEGPGDSYVKLSPSTETQGKVEKYSPDTYYPTGPERWLTTTGIEKAQTARSIELLQDVNRTSTTCEYFGNGQNPTDASYYKSEYEEARRPVLAPNDIANPSAIGSSKPTVADYGVQGYKSLPNNRSTTNTGNNFGYMNSMLKAVVSPLLDIMRPSRKENVIGSGRPYGNANNTTVPNGVVYNPADRTKTTIREMTEANLDCNHLNLEKQSANAYLVSCQQPVRQERDTTNCKYNGIAGPSGYGAGKSYESAYNQHNNVNKTYKLHPNPGGLPIFNQNENIVVNRLDSDRCNNRLWVRDSGPSAGITYVPTEAMNGSERYKQSYDNDKIGCERINPDILTAFKNNPYTQSLQSWY</sequence>
<protein>
    <submittedName>
        <fullName evidence="2">Uncharacterized protein</fullName>
    </submittedName>
</protein>
<dbReference type="AlphaFoldDB" id="A0A6C0II61"/>
<feature type="region of interest" description="Disordered" evidence="1">
    <location>
        <begin position="418"/>
        <end position="437"/>
    </location>
</feature>
<dbReference type="EMBL" id="MN740194">
    <property type="protein sequence ID" value="QHT92834.1"/>
    <property type="molecule type" value="Genomic_DNA"/>
</dbReference>